<evidence type="ECO:0000313" key="2">
    <source>
        <dbReference type="EMBL" id="SPJ70700.1"/>
    </source>
</evidence>
<organism evidence="2 3">
    <name type="scientific">Fusarium torulosum</name>
    <dbReference type="NCBI Taxonomy" id="33205"/>
    <lineage>
        <taxon>Eukaryota</taxon>
        <taxon>Fungi</taxon>
        <taxon>Dikarya</taxon>
        <taxon>Ascomycota</taxon>
        <taxon>Pezizomycotina</taxon>
        <taxon>Sordariomycetes</taxon>
        <taxon>Hypocreomycetidae</taxon>
        <taxon>Hypocreales</taxon>
        <taxon>Nectriaceae</taxon>
        <taxon>Fusarium</taxon>
    </lineage>
</organism>
<proteinExistence type="predicted"/>
<sequence length="332" mass="38540">MRHNRRRSDQPAIAGNYTAHNPPITGLSQSSGGGRISEAFSRCASHTSYYEAEWSEPATETESDSEASAQERNYYWHQFYQDQRLDIQKLATETFRGWCTGVSYTAPPEGKLPYRDRTRTLHRGQSAIQTEEEDDVSDAELVVISHQHHLQGFFRLACPFYIYAPKRHHSCLKNSLQSIETLIDHLIRYHSLPPYCPICYRKFNTLMERDNHILSETCKRRDPNPSDGLDEDQKALLIHENYPQLEDKRRWYRIWTIIFPEFRGPCSPYLDEGRGLMASMANDFWDLYGHQIVADFLLHQDSTAAESDDATIVLYNLTMDDLLDSVIREHTD</sequence>
<evidence type="ECO:0008006" key="4">
    <source>
        <dbReference type="Google" id="ProtNLM"/>
    </source>
</evidence>
<evidence type="ECO:0000313" key="3">
    <source>
        <dbReference type="Proteomes" id="UP001187734"/>
    </source>
</evidence>
<dbReference type="EMBL" id="ONZP01000019">
    <property type="protein sequence ID" value="SPJ70700.1"/>
    <property type="molecule type" value="Genomic_DNA"/>
</dbReference>
<name>A0AAE8LY43_9HYPO</name>
<keyword evidence="3" id="KW-1185">Reference proteome</keyword>
<dbReference type="PANTHER" id="PTHR38166:SF1">
    <property type="entry name" value="C2H2-TYPE DOMAIN-CONTAINING PROTEIN"/>
    <property type="match status" value="1"/>
</dbReference>
<protein>
    <recommendedName>
        <fullName evidence="4">C2H2-type domain-containing protein</fullName>
    </recommendedName>
</protein>
<dbReference type="Proteomes" id="UP001187734">
    <property type="component" value="Unassembled WGS sequence"/>
</dbReference>
<comment type="caution">
    <text evidence="2">The sequence shown here is derived from an EMBL/GenBank/DDBJ whole genome shotgun (WGS) entry which is preliminary data.</text>
</comment>
<gene>
    <name evidence="2" type="ORF">FTOL_00428</name>
</gene>
<reference evidence="2" key="1">
    <citation type="submission" date="2018-03" db="EMBL/GenBank/DDBJ databases">
        <authorList>
            <person name="Guldener U."/>
        </authorList>
    </citation>
    <scope>NUCLEOTIDE SEQUENCE</scope>
</reference>
<dbReference type="AlphaFoldDB" id="A0AAE8LY43"/>
<evidence type="ECO:0000256" key="1">
    <source>
        <dbReference type="SAM" id="MobiDB-lite"/>
    </source>
</evidence>
<feature type="region of interest" description="Disordered" evidence="1">
    <location>
        <begin position="1"/>
        <end position="33"/>
    </location>
</feature>
<dbReference type="PANTHER" id="PTHR38166">
    <property type="entry name" value="C2H2-TYPE DOMAIN-CONTAINING PROTEIN-RELATED"/>
    <property type="match status" value="1"/>
</dbReference>
<accession>A0AAE8LY43</accession>